<sequence>MCGPGTQCGVGVWSQGRTSGAPKDHVGSHRQPAFVIQCAYLRPEKEWITRVFYAFQELLVSLVLVLPGVALPLSLSRVVVVVVAIVVPLDIGSGSCSAHACLGGPVMLSAKILIKNRRK</sequence>
<keyword evidence="1" id="KW-0812">Transmembrane</keyword>
<dbReference type="Proteomes" id="UP001066276">
    <property type="component" value="Chromosome 2_1"/>
</dbReference>
<accession>A0AAV7VS17</accession>
<keyword evidence="1" id="KW-0472">Membrane</keyword>
<dbReference type="EMBL" id="JANPWB010000003">
    <property type="protein sequence ID" value="KAJ1203489.1"/>
    <property type="molecule type" value="Genomic_DNA"/>
</dbReference>
<gene>
    <name evidence="2" type="ORF">NDU88_007274</name>
</gene>
<dbReference type="AlphaFoldDB" id="A0AAV7VS17"/>
<evidence type="ECO:0000256" key="1">
    <source>
        <dbReference type="SAM" id="Phobius"/>
    </source>
</evidence>
<feature type="transmembrane region" description="Helical" evidence="1">
    <location>
        <begin position="91"/>
        <end position="114"/>
    </location>
</feature>
<protein>
    <submittedName>
        <fullName evidence="2">Uncharacterized protein</fullName>
    </submittedName>
</protein>
<reference evidence="2" key="1">
    <citation type="journal article" date="2022" name="bioRxiv">
        <title>Sequencing and chromosome-scale assembly of the giantPleurodeles waltlgenome.</title>
        <authorList>
            <person name="Brown T."/>
            <person name="Elewa A."/>
            <person name="Iarovenko S."/>
            <person name="Subramanian E."/>
            <person name="Araus A.J."/>
            <person name="Petzold A."/>
            <person name="Susuki M."/>
            <person name="Suzuki K.-i.T."/>
            <person name="Hayashi T."/>
            <person name="Toyoda A."/>
            <person name="Oliveira C."/>
            <person name="Osipova E."/>
            <person name="Leigh N.D."/>
            <person name="Simon A."/>
            <person name="Yun M.H."/>
        </authorList>
    </citation>
    <scope>NUCLEOTIDE SEQUENCE</scope>
    <source>
        <strain evidence="2">20211129_DDA</strain>
        <tissue evidence="2">Liver</tissue>
    </source>
</reference>
<evidence type="ECO:0000313" key="3">
    <source>
        <dbReference type="Proteomes" id="UP001066276"/>
    </source>
</evidence>
<proteinExistence type="predicted"/>
<organism evidence="2 3">
    <name type="scientific">Pleurodeles waltl</name>
    <name type="common">Iberian ribbed newt</name>
    <dbReference type="NCBI Taxonomy" id="8319"/>
    <lineage>
        <taxon>Eukaryota</taxon>
        <taxon>Metazoa</taxon>
        <taxon>Chordata</taxon>
        <taxon>Craniata</taxon>
        <taxon>Vertebrata</taxon>
        <taxon>Euteleostomi</taxon>
        <taxon>Amphibia</taxon>
        <taxon>Batrachia</taxon>
        <taxon>Caudata</taxon>
        <taxon>Salamandroidea</taxon>
        <taxon>Salamandridae</taxon>
        <taxon>Pleurodelinae</taxon>
        <taxon>Pleurodeles</taxon>
    </lineage>
</organism>
<keyword evidence="3" id="KW-1185">Reference proteome</keyword>
<keyword evidence="1" id="KW-1133">Transmembrane helix</keyword>
<evidence type="ECO:0000313" key="2">
    <source>
        <dbReference type="EMBL" id="KAJ1203489.1"/>
    </source>
</evidence>
<feature type="transmembrane region" description="Helical" evidence="1">
    <location>
        <begin position="58"/>
        <end position="85"/>
    </location>
</feature>
<name>A0AAV7VS17_PLEWA</name>
<comment type="caution">
    <text evidence="2">The sequence shown here is derived from an EMBL/GenBank/DDBJ whole genome shotgun (WGS) entry which is preliminary data.</text>
</comment>